<name>A0A6A6S1H5_9PLEO</name>
<organism evidence="2 3">
    <name type="scientific">Massarina eburnea CBS 473.64</name>
    <dbReference type="NCBI Taxonomy" id="1395130"/>
    <lineage>
        <taxon>Eukaryota</taxon>
        <taxon>Fungi</taxon>
        <taxon>Dikarya</taxon>
        <taxon>Ascomycota</taxon>
        <taxon>Pezizomycotina</taxon>
        <taxon>Dothideomycetes</taxon>
        <taxon>Pleosporomycetidae</taxon>
        <taxon>Pleosporales</taxon>
        <taxon>Massarineae</taxon>
        <taxon>Massarinaceae</taxon>
        <taxon>Massarina</taxon>
    </lineage>
</organism>
<dbReference type="EMBL" id="MU006785">
    <property type="protein sequence ID" value="KAF2640074.1"/>
    <property type="molecule type" value="Genomic_DNA"/>
</dbReference>
<feature type="region of interest" description="Disordered" evidence="1">
    <location>
        <begin position="22"/>
        <end position="54"/>
    </location>
</feature>
<dbReference type="Proteomes" id="UP000799753">
    <property type="component" value="Unassembled WGS sequence"/>
</dbReference>
<evidence type="ECO:0000313" key="2">
    <source>
        <dbReference type="EMBL" id="KAF2640074.1"/>
    </source>
</evidence>
<evidence type="ECO:0000313" key="3">
    <source>
        <dbReference type="Proteomes" id="UP000799753"/>
    </source>
</evidence>
<protein>
    <submittedName>
        <fullName evidence="2">Uncharacterized protein</fullName>
    </submittedName>
</protein>
<proteinExistence type="predicted"/>
<reference evidence="2" key="1">
    <citation type="journal article" date="2020" name="Stud. Mycol.">
        <title>101 Dothideomycetes genomes: a test case for predicting lifestyles and emergence of pathogens.</title>
        <authorList>
            <person name="Haridas S."/>
            <person name="Albert R."/>
            <person name="Binder M."/>
            <person name="Bloem J."/>
            <person name="Labutti K."/>
            <person name="Salamov A."/>
            <person name="Andreopoulos B."/>
            <person name="Baker S."/>
            <person name="Barry K."/>
            <person name="Bills G."/>
            <person name="Bluhm B."/>
            <person name="Cannon C."/>
            <person name="Castanera R."/>
            <person name="Culley D."/>
            <person name="Daum C."/>
            <person name="Ezra D."/>
            <person name="Gonzalez J."/>
            <person name="Henrissat B."/>
            <person name="Kuo A."/>
            <person name="Liang C."/>
            <person name="Lipzen A."/>
            <person name="Lutzoni F."/>
            <person name="Magnuson J."/>
            <person name="Mondo S."/>
            <person name="Nolan M."/>
            <person name="Ohm R."/>
            <person name="Pangilinan J."/>
            <person name="Park H.-J."/>
            <person name="Ramirez L."/>
            <person name="Alfaro M."/>
            <person name="Sun H."/>
            <person name="Tritt A."/>
            <person name="Yoshinaga Y."/>
            <person name="Zwiers L.-H."/>
            <person name="Turgeon B."/>
            <person name="Goodwin S."/>
            <person name="Spatafora J."/>
            <person name="Crous P."/>
            <person name="Grigoriev I."/>
        </authorList>
    </citation>
    <scope>NUCLEOTIDE SEQUENCE</scope>
    <source>
        <strain evidence="2">CBS 473.64</strain>
    </source>
</reference>
<feature type="compositionally biased region" description="Polar residues" evidence="1">
    <location>
        <begin position="22"/>
        <end position="31"/>
    </location>
</feature>
<keyword evidence="3" id="KW-1185">Reference proteome</keyword>
<dbReference type="AlphaFoldDB" id="A0A6A6S1H5"/>
<gene>
    <name evidence="2" type="ORF">P280DRAFT_469786</name>
</gene>
<evidence type="ECO:0000256" key="1">
    <source>
        <dbReference type="SAM" id="MobiDB-lite"/>
    </source>
</evidence>
<sequence>MREVSKCEKMIICLSQKPASSVINPSLSLSRTKSKHRSTTPSVDKQVPETQKPP</sequence>
<accession>A0A6A6S1H5</accession>